<evidence type="ECO:0000313" key="2">
    <source>
        <dbReference type="EMBL" id="REG34736.1"/>
    </source>
</evidence>
<dbReference type="InterPro" id="IPR025238">
    <property type="entry name" value="DUF4184"/>
</dbReference>
<name>A0ABX9K7H8_9BACT</name>
<keyword evidence="1" id="KW-1133">Transmembrane helix</keyword>
<evidence type="ECO:0000256" key="1">
    <source>
        <dbReference type="SAM" id="Phobius"/>
    </source>
</evidence>
<feature type="transmembrane region" description="Helical" evidence="1">
    <location>
        <begin position="102"/>
        <end position="120"/>
    </location>
</feature>
<sequence>MPLTLPAHAAAILPLCRFRGLPPAALVVGASVPDLAYLFGLGSRSSHPPEGLLRFSLPVGLLLWVWLEVLVLPVLHRTLPAVGGVQWGRFLLTRGLPRGARAWALAILAVGLGAATHAIWDSFTHRYRWPSSELYPDNPLTLGPWELPLATWLQHGSSVVGSLVVLGFLARRYPHLPEAPGGRWRDFLPVLLPTVAFGAVLLGLRLAHSPPSGPLDLQLKWLLWHVLDGALAGLTLGCVLARRRAAPAPG</sequence>
<keyword evidence="1" id="KW-0812">Transmembrane</keyword>
<feature type="transmembrane region" description="Helical" evidence="1">
    <location>
        <begin position="152"/>
        <end position="170"/>
    </location>
</feature>
<proteinExistence type="predicted"/>
<protein>
    <submittedName>
        <fullName evidence="2">Uncharacterized protein DUF4184</fullName>
    </submittedName>
</protein>
<reference evidence="2 3" key="1">
    <citation type="submission" date="2018-08" db="EMBL/GenBank/DDBJ databases">
        <title>Genomic Encyclopedia of Archaeal and Bacterial Type Strains, Phase II (KMG-II): from individual species to whole genera.</title>
        <authorList>
            <person name="Goeker M."/>
        </authorList>
    </citation>
    <scope>NUCLEOTIDE SEQUENCE [LARGE SCALE GENOMIC DNA]</scope>
    <source>
        <strain evidence="2 3">DSM 2261</strain>
    </source>
</reference>
<organism evidence="2 3">
    <name type="scientific">Archangium gephyra</name>
    <dbReference type="NCBI Taxonomy" id="48"/>
    <lineage>
        <taxon>Bacteria</taxon>
        <taxon>Pseudomonadati</taxon>
        <taxon>Myxococcota</taxon>
        <taxon>Myxococcia</taxon>
        <taxon>Myxococcales</taxon>
        <taxon>Cystobacterineae</taxon>
        <taxon>Archangiaceae</taxon>
        <taxon>Archangium</taxon>
    </lineage>
</organism>
<dbReference type="Proteomes" id="UP000256345">
    <property type="component" value="Unassembled WGS sequence"/>
</dbReference>
<feature type="transmembrane region" description="Helical" evidence="1">
    <location>
        <begin position="221"/>
        <end position="241"/>
    </location>
</feature>
<comment type="caution">
    <text evidence="2">The sequence shown here is derived from an EMBL/GenBank/DDBJ whole genome shotgun (WGS) entry which is preliminary data.</text>
</comment>
<feature type="transmembrane region" description="Helical" evidence="1">
    <location>
        <begin position="53"/>
        <end position="75"/>
    </location>
</feature>
<dbReference type="EMBL" id="QUMU01000003">
    <property type="protein sequence ID" value="REG34736.1"/>
    <property type="molecule type" value="Genomic_DNA"/>
</dbReference>
<evidence type="ECO:0000313" key="3">
    <source>
        <dbReference type="Proteomes" id="UP000256345"/>
    </source>
</evidence>
<gene>
    <name evidence="2" type="ORF">ATI61_103645</name>
</gene>
<keyword evidence="1" id="KW-0472">Membrane</keyword>
<accession>A0ABX9K7H8</accession>
<dbReference type="Pfam" id="PF13803">
    <property type="entry name" value="DUF4184"/>
    <property type="match status" value="1"/>
</dbReference>
<keyword evidence="3" id="KW-1185">Reference proteome</keyword>
<feature type="transmembrane region" description="Helical" evidence="1">
    <location>
        <begin position="190"/>
        <end position="209"/>
    </location>
</feature>
<dbReference type="RefSeq" id="WP_047856387.1">
    <property type="nucleotide sequence ID" value="NZ_CP011509.1"/>
</dbReference>